<feature type="transmembrane region" description="Helical" evidence="4">
    <location>
        <begin position="6"/>
        <end position="29"/>
    </location>
</feature>
<feature type="transmembrane region" description="Helical" evidence="4">
    <location>
        <begin position="204"/>
        <end position="225"/>
    </location>
</feature>
<dbReference type="SUPFAM" id="SSF46689">
    <property type="entry name" value="Homeodomain-like"/>
    <property type="match status" value="1"/>
</dbReference>
<feature type="transmembrane region" description="Helical" evidence="4">
    <location>
        <begin position="131"/>
        <end position="156"/>
    </location>
</feature>
<dbReference type="InterPro" id="IPR018062">
    <property type="entry name" value="HTH_AraC-typ_CS"/>
</dbReference>
<evidence type="ECO:0000313" key="7">
    <source>
        <dbReference type="Proteomes" id="UP000032726"/>
    </source>
</evidence>
<feature type="domain" description="HTH araC/xylS-type" evidence="5">
    <location>
        <begin position="263"/>
        <end position="371"/>
    </location>
</feature>
<keyword evidence="2" id="KW-0238">DNA-binding</keyword>
<dbReference type="OrthoDB" id="5492415at2"/>
<feature type="transmembrane region" description="Helical" evidence="4">
    <location>
        <begin position="36"/>
        <end position="56"/>
    </location>
</feature>
<keyword evidence="4" id="KW-0472">Membrane</keyword>
<dbReference type="PROSITE" id="PS00041">
    <property type="entry name" value="HTH_ARAC_FAMILY_1"/>
    <property type="match status" value="1"/>
</dbReference>
<dbReference type="Gene3D" id="1.10.10.60">
    <property type="entry name" value="Homeodomain-like"/>
    <property type="match status" value="2"/>
</dbReference>
<dbReference type="EMBL" id="CP011071">
    <property type="protein sequence ID" value="AKA35880.1"/>
    <property type="molecule type" value="Genomic_DNA"/>
</dbReference>
<feature type="transmembrane region" description="Helical" evidence="4">
    <location>
        <begin position="177"/>
        <end position="198"/>
    </location>
</feature>
<feature type="transmembrane region" description="Helical" evidence="4">
    <location>
        <begin position="99"/>
        <end position="119"/>
    </location>
</feature>
<gene>
    <name evidence="6" type="ORF">VC82_2289</name>
</gene>
<organism evidence="6 7">
    <name type="scientific">Flagellimonas lutaonensis</name>
    <dbReference type="NCBI Taxonomy" id="516051"/>
    <lineage>
        <taxon>Bacteria</taxon>
        <taxon>Pseudomonadati</taxon>
        <taxon>Bacteroidota</taxon>
        <taxon>Flavobacteriia</taxon>
        <taxon>Flavobacteriales</taxon>
        <taxon>Flavobacteriaceae</taxon>
        <taxon>Flagellimonas</taxon>
    </lineage>
</organism>
<dbReference type="KEGG" id="mlt:VC82_2289"/>
<protein>
    <recommendedName>
        <fullName evidence="5">HTH araC/xylS-type domain-containing protein</fullName>
    </recommendedName>
</protein>
<evidence type="ECO:0000256" key="4">
    <source>
        <dbReference type="SAM" id="Phobius"/>
    </source>
</evidence>
<sequence length="378" mass="44496">MELNYNFISFLDAVGFIQGLTLGSIILIMNRNRHKSTFYLGLFLIVFSLKLLHYIANGIALEKYHPSLFLVPFNFSWLLFPLFFIYCQKISFFSDQKTNYWVLVPGILSFIAQLIIFLMPYQTRLIIAQSVWYEFLFTYLGIFYSWSIGLWNLVMLNRHKLEIQNYYSLVESKELNWAKTFLIYSLLSSLIIHILYYYDPDNYYFRLIFAIFDLIAISWVSVFGLQQQNTHTVLSENKFENNFGKVEAQIQNEEAKPDMADLKRTLTKIDHIMENEKLFLKKDLTIIDIAKKLQMHPKKISNAINTITNQNFNIYVNNYRVDEAKRLLKNFNKLNLSIDGIGNESGFKSKSAFYGSFKKVTDITPTTYKIRFDKKADK</sequence>
<dbReference type="Proteomes" id="UP000032726">
    <property type="component" value="Chromosome"/>
</dbReference>
<dbReference type="InterPro" id="IPR018060">
    <property type="entry name" value="HTH_AraC"/>
</dbReference>
<evidence type="ECO:0000256" key="2">
    <source>
        <dbReference type="ARBA" id="ARBA00023125"/>
    </source>
</evidence>
<dbReference type="SMART" id="SM00342">
    <property type="entry name" value="HTH_ARAC"/>
    <property type="match status" value="1"/>
</dbReference>
<keyword evidence="3" id="KW-0804">Transcription</keyword>
<dbReference type="PROSITE" id="PS01124">
    <property type="entry name" value="HTH_ARAC_FAMILY_2"/>
    <property type="match status" value="1"/>
</dbReference>
<reference evidence="6 7" key="1">
    <citation type="submission" date="2015-03" db="EMBL/GenBank/DDBJ databases">
        <title>Complete genome sequence of Muricauda lutaonensis CC-HSB-11T, isolated from a coastal hot spring.</title>
        <authorList>
            <person name="Kim K.M."/>
        </authorList>
    </citation>
    <scope>NUCLEOTIDE SEQUENCE [LARGE SCALE GENOMIC DNA]</scope>
    <source>
        <strain evidence="6 7">CC-HSB-11</strain>
    </source>
</reference>
<proteinExistence type="predicted"/>
<dbReference type="HOGENOM" id="CLU_041408_1_0_10"/>
<dbReference type="GO" id="GO:0043565">
    <property type="term" value="F:sequence-specific DNA binding"/>
    <property type="evidence" value="ECO:0007669"/>
    <property type="project" value="InterPro"/>
</dbReference>
<dbReference type="PANTHER" id="PTHR43280:SF29">
    <property type="entry name" value="ARAC-FAMILY TRANSCRIPTIONAL REGULATOR"/>
    <property type="match status" value="1"/>
</dbReference>
<accession>A0A0D5YUG2</accession>
<dbReference type="STRING" id="516051.VC82_2289"/>
<keyword evidence="4" id="KW-0812">Transmembrane</keyword>
<keyword evidence="4" id="KW-1133">Transmembrane helix</keyword>
<dbReference type="PANTHER" id="PTHR43280">
    <property type="entry name" value="ARAC-FAMILY TRANSCRIPTIONAL REGULATOR"/>
    <property type="match status" value="1"/>
</dbReference>
<dbReference type="RefSeq" id="WP_052699002.1">
    <property type="nucleotide sequence ID" value="NZ_CP011071.1"/>
</dbReference>
<dbReference type="InterPro" id="IPR009057">
    <property type="entry name" value="Homeodomain-like_sf"/>
</dbReference>
<dbReference type="GO" id="GO:0003700">
    <property type="term" value="F:DNA-binding transcription factor activity"/>
    <property type="evidence" value="ECO:0007669"/>
    <property type="project" value="InterPro"/>
</dbReference>
<keyword evidence="1" id="KW-0805">Transcription regulation</keyword>
<evidence type="ECO:0000259" key="5">
    <source>
        <dbReference type="PROSITE" id="PS01124"/>
    </source>
</evidence>
<evidence type="ECO:0000256" key="3">
    <source>
        <dbReference type="ARBA" id="ARBA00023163"/>
    </source>
</evidence>
<name>A0A0D5YUG2_9FLAO</name>
<keyword evidence="7" id="KW-1185">Reference proteome</keyword>
<dbReference type="Pfam" id="PF12833">
    <property type="entry name" value="HTH_18"/>
    <property type="match status" value="1"/>
</dbReference>
<feature type="transmembrane region" description="Helical" evidence="4">
    <location>
        <begin position="68"/>
        <end position="87"/>
    </location>
</feature>
<evidence type="ECO:0000256" key="1">
    <source>
        <dbReference type="ARBA" id="ARBA00023015"/>
    </source>
</evidence>
<dbReference type="AlphaFoldDB" id="A0A0D5YUG2"/>
<evidence type="ECO:0000313" key="6">
    <source>
        <dbReference type="EMBL" id="AKA35880.1"/>
    </source>
</evidence>